<gene>
    <name evidence="3" type="ORF">CAMGR0001_1238</name>
</gene>
<keyword evidence="2" id="KW-1133">Transmembrane helix</keyword>
<sequence length="133" mass="14840">MKTELENPAQETPAQKREYPGKNRFSTRSLWLIFAAIFSAVAATFCCLPALLFLIFGASFSIFSGAEALEGYRAPLSVLALFCFALSAFFFFKKPRACSLQSRRKKWILIYALLGALLAFMLTYPEILGGLYA</sequence>
<dbReference type="eggNOG" id="ENOG50319CH">
    <property type="taxonomic scope" value="Bacteria"/>
</dbReference>
<dbReference type="Proteomes" id="UP000005709">
    <property type="component" value="Unassembled WGS sequence"/>
</dbReference>
<organism evidence="3 4">
    <name type="scientific">Campylobacter gracilis RM3268</name>
    <dbReference type="NCBI Taxonomy" id="553220"/>
    <lineage>
        <taxon>Bacteria</taxon>
        <taxon>Pseudomonadati</taxon>
        <taxon>Campylobacterota</taxon>
        <taxon>Epsilonproteobacteria</taxon>
        <taxon>Campylobacterales</taxon>
        <taxon>Campylobacteraceae</taxon>
        <taxon>Campylobacter</taxon>
    </lineage>
</organism>
<protein>
    <recommendedName>
        <fullName evidence="5">Mercuric transport protein MerT</fullName>
    </recommendedName>
</protein>
<keyword evidence="4" id="KW-1185">Reference proteome</keyword>
<feature type="transmembrane region" description="Helical" evidence="2">
    <location>
        <begin position="30"/>
        <end position="60"/>
    </location>
</feature>
<feature type="region of interest" description="Disordered" evidence="1">
    <location>
        <begin position="1"/>
        <end position="20"/>
    </location>
</feature>
<name>C8PJ39_9BACT</name>
<evidence type="ECO:0000256" key="2">
    <source>
        <dbReference type="SAM" id="Phobius"/>
    </source>
</evidence>
<accession>C8PJ39</accession>
<keyword evidence="2" id="KW-0812">Transmembrane</keyword>
<evidence type="ECO:0000313" key="3">
    <source>
        <dbReference type="EMBL" id="EEV16944.1"/>
    </source>
</evidence>
<evidence type="ECO:0000313" key="4">
    <source>
        <dbReference type="Proteomes" id="UP000005709"/>
    </source>
</evidence>
<keyword evidence="2" id="KW-0472">Membrane</keyword>
<proteinExistence type="predicted"/>
<dbReference type="STRING" id="824.CGRAC_0921"/>
<evidence type="ECO:0000256" key="1">
    <source>
        <dbReference type="SAM" id="MobiDB-lite"/>
    </source>
</evidence>
<dbReference type="AlphaFoldDB" id="C8PJ39"/>
<feature type="transmembrane region" description="Helical" evidence="2">
    <location>
        <begin position="108"/>
        <end position="127"/>
    </location>
</feature>
<comment type="caution">
    <text evidence="3">The sequence shown here is derived from an EMBL/GenBank/DDBJ whole genome shotgun (WGS) entry which is preliminary data.</text>
</comment>
<dbReference type="EMBL" id="ACYG01000027">
    <property type="protein sequence ID" value="EEV16944.1"/>
    <property type="molecule type" value="Genomic_DNA"/>
</dbReference>
<dbReference type="RefSeq" id="WP_005871833.1">
    <property type="nucleotide sequence ID" value="NZ_ACYG01000027.1"/>
</dbReference>
<reference evidence="3 4" key="1">
    <citation type="submission" date="2009-07" db="EMBL/GenBank/DDBJ databases">
        <authorList>
            <person name="Madupu R."/>
            <person name="Sebastian Y."/>
            <person name="Durkin A.S."/>
            <person name="Torralba M."/>
            <person name="Methe B."/>
            <person name="Sutton G.G."/>
            <person name="Strausberg R.L."/>
            <person name="Nelson K.E."/>
        </authorList>
    </citation>
    <scope>NUCLEOTIDE SEQUENCE [LARGE SCALE GENOMIC DNA]</scope>
    <source>
        <strain evidence="3 4">RM3268</strain>
    </source>
</reference>
<feature type="transmembrane region" description="Helical" evidence="2">
    <location>
        <begin position="72"/>
        <end position="92"/>
    </location>
</feature>
<evidence type="ECO:0008006" key="5">
    <source>
        <dbReference type="Google" id="ProtNLM"/>
    </source>
</evidence>